<name>A0A090SQD0_9VIBR</name>
<dbReference type="EMBL" id="BBMR01000009">
    <property type="protein sequence ID" value="GAL21582.1"/>
    <property type="molecule type" value="Genomic_DNA"/>
</dbReference>
<sequence length="108" mass="12177">MKRWLTSVLSLFIVSFSGLLLADELMLSEQEREYLTKKDKLRVAVLATRQSQDTPGEYVGQYFSTSNDYVSSLAAILNLPITLKKYPNIDAVFDAVSRGEVILQWVTA</sequence>
<dbReference type="AlphaFoldDB" id="A0A090SQD0"/>
<dbReference type="Proteomes" id="UP000029228">
    <property type="component" value="Unassembled WGS sequence"/>
</dbReference>
<evidence type="ECO:0000313" key="1">
    <source>
        <dbReference type="EMBL" id="GAL21582.1"/>
    </source>
</evidence>
<organism evidence="1 2">
    <name type="scientific">Vibrio maritimus</name>
    <dbReference type="NCBI Taxonomy" id="990268"/>
    <lineage>
        <taxon>Bacteria</taxon>
        <taxon>Pseudomonadati</taxon>
        <taxon>Pseudomonadota</taxon>
        <taxon>Gammaproteobacteria</taxon>
        <taxon>Vibrionales</taxon>
        <taxon>Vibrionaceae</taxon>
        <taxon>Vibrio</taxon>
    </lineage>
</organism>
<dbReference type="STRING" id="990268.JCM19235_1404"/>
<proteinExistence type="predicted"/>
<keyword evidence="2" id="KW-1185">Reference proteome</keyword>
<protein>
    <submittedName>
        <fullName evidence="1">Uncharacterized protein</fullName>
    </submittedName>
</protein>
<gene>
    <name evidence="1" type="ORF">JCM19235_1404</name>
</gene>
<dbReference type="Gene3D" id="3.40.190.10">
    <property type="entry name" value="Periplasmic binding protein-like II"/>
    <property type="match status" value="1"/>
</dbReference>
<accession>A0A090SQD0</accession>
<reference evidence="1 2" key="1">
    <citation type="submission" date="2014-09" db="EMBL/GenBank/DDBJ databases">
        <title>Vibrio maritimus JCM 19235. (C45) whole genome shotgun sequence.</title>
        <authorList>
            <person name="Sawabe T."/>
            <person name="Meirelles P."/>
            <person name="Nakanishi M."/>
            <person name="Sayaka M."/>
            <person name="Hattori M."/>
            <person name="Ohkuma M."/>
        </authorList>
    </citation>
    <scope>NUCLEOTIDE SEQUENCE [LARGE SCALE GENOMIC DNA]</scope>
    <source>
        <strain evidence="2">JCM19235</strain>
    </source>
</reference>
<evidence type="ECO:0000313" key="2">
    <source>
        <dbReference type="Proteomes" id="UP000029228"/>
    </source>
</evidence>
<comment type="caution">
    <text evidence="1">The sequence shown here is derived from an EMBL/GenBank/DDBJ whole genome shotgun (WGS) entry which is preliminary data.</text>
</comment>